<feature type="domain" description="DUF4031" evidence="1">
    <location>
        <begin position="3"/>
        <end position="85"/>
    </location>
</feature>
<protein>
    <recommendedName>
        <fullName evidence="1">DUF4031 domain-containing protein</fullName>
    </recommendedName>
</protein>
<organism evidence="2 3">
    <name type="scientific">Mesorhizobium plurifarium</name>
    <dbReference type="NCBI Taxonomy" id="69974"/>
    <lineage>
        <taxon>Bacteria</taxon>
        <taxon>Pseudomonadati</taxon>
        <taxon>Pseudomonadota</taxon>
        <taxon>Alphaproteobacteria</taxon>
        <taxon>Hyphomicrobiales</taxon>
        <taxon>Phyllobacteriaceae</taxon>
        <taxon>Mesorhizobium</taxon>
    </lineage>
</organism>
<sequence length="123" mass="13799">MSVYVDNMRAPFGKKVMCHMWADTRAELFAMADRIGVQRKWFQRPAGTGLPGMDASWEHFDIAQSKRALAVAAGAIETDKYGPVEFEARRKGDEEKLKQIAELRAKGFGDASKPADPRQRTLL</sequence>
<dbReference type="Pfam" id="PF13223">
    <property type="entry name" value="DUF4031"/>
    <property type="match status" value="1"/>
</dbReference>
<dbReference type="InterPro" id="IPR025109">
    <property type="entry name" value="DUF4031"/>
</dbReference>
<evidence type="ECO:0000259" key="1">
    <source>
        <dbReference type="Pfam" id="PF13223"/>
    </source>
</evidence>
<dbReference type="EMBL" id="CCND01000001">
    <property type="protein sequence ID" value="CDX49162.1"/>
    <property type="molecule type" value="Genomic_DNA"/>
</dbReference>
<accession>A0A0K2VMP8</accession>
<name>A0A0K2VMP8_MESPL</name>
<gene>
    <name evidence="2" type="ORF">MPL1032_10223</name>
</gene>
<proteinExistence type="predicted"/>
<dbReference type="AlphaFoldDB" id="A0A0K2VMP8"/>
<dbReference type="Proteomes" id="UP000182888">
    <property type="component" value="Unassembled WGS sequence"/>
</dbReference>
<evidence type="ECO:0000313" key="2">
    <source>
        <dbReference type="EMBL" id="CDX49162.1"/>
    </source>
</evidence>
<reference evidence="3" key="1">
    <citation type="submission" date="2014-08" db="EMBL/GenBank/DDBJ databases">
        <authorList>
            <person name="Edwards T."/>
        </authorList>
    </citation>
    <scope>NUCLEOTIDE SEQUENCE [LARGE SCALE GENOMIC DNA]</scope>
</reference>
<evidence type="ECO:0000313" key="3">
    <source>
        <dbReference type="Proteomes" id="UP000182888"/>
    </source>
</evidence>